<protein>
    <recommendedName>
        <fullName evidence="3">IS1 family transposase</fullName>
    </recommendedName>
</protein>
<dbReference type="EMBL" id="MSDO01000038">
    <property type="protein sequence ID" value="OLO02695.1"/>
    <property type="molecule type" value="Genomic_DNA"/>
</dbReference>
<name>A0A1Q8SMN8_9GAMM</name>
<proteinExistence type="predicted"/>
<dbReference type="Proteomes" id="UP000186878">
    <property type="component" value="Unassembled WGS sequence"/>
</dbReference>
<organism evidence="1 2">
    <name type="scientific">Salinicola socius</name>
    <dbReference type="NCBI Taxonomy" id="404433"/>
    <lineage>
        <taxon>Bacteria</taxon>
        <taxon>Pseudomonadati</taxon>
        <taxon>Pseudomonadota</taxon>
        <taxon>Gammaproteobacteria</taxon>
        <taxon>Oceanospirillales</taxon>
        <taxon>Halomonadaceae</taxon>
        <taxon>Salinicola</taxon>
    </lineage>
</organism>
<accession>A0A1Q8SMN8</accession>
<reference evidence="1 2" key="1">
    <citation type="submission" date="2016-12" db="EMBL/GenBank/DDBJ databases">
        <title>Draft genome sequences of strains Salinicola socius SMB35, Salinicola sp. MH3R3-1 and Chromohalobacter sp. SMB17 from the Verkhnekamsk potash mining region of Russia.</title>
        <authorList>
            <person name="Mavrodi D.V."/>
            <person name="Olsson B.E."/>
            <person name="Korsakova E.S."/>
            <person name="Pyankova A."/>
            <person name="Mavrodi O.V."/>
            <person name="Plotnikova E.G."/>
        </authorList>
    </citation>
    <scope>NUCLEOTIDE SEQUENCE [LARGE SCALE GENOMIC DNA]</scope>
    <source>
        <strain evidence="1 2">SMB35</strain>
    </source>
</reference>
<dbReference type="RefSeq" id="WP_075571621.1">
    <property type="nucleotide sequence ID" value="NZ_MSDO01000038.1"/>
</dbReference>
<dbReference type="STRING" id="404433.BTW07_18405"/>
<evidence type="ECO:0000313" key="1">
    <source>
        <dbReference type="EMBL" id="OLO02695.1"/>
    </source>
</evidence>
<sequence length="309" mass="35641">MAPAIPQTFSTFNIPPTRRHVETIDFLLARPSLELLPEALRPAARGFLSYLATLPTSAPHECPACASRSIALATPAGTHGSRRDGYYCRDCNKRFNILSGTPLRLLRSEEKWKPWMSYRYQGFSQELIAAFLGISNKASMTWSRAFMAAMADYDTQLHRWWEDHQSTHISELTDEAERALEACVATLTELAVLTDRHCPYRGSSSTQVLTSRRATEYQCHGCERRYNNLTETPLSHIQHMELWPEYLRLLVVGYHDTEIGERLGLSKSLTNLWRQRFLEFMQARWPLLVHWTLWQWSRRRVSVPSGPQT</sequence>
<gene>
    <name evidence="1" type="ORF">BTW07_18405</name>
</gene>
<dbReference type="AlphaFoldDB" id="A0A1Q8SMN8"/>
<comment type="caution">
    <text evidence="1">The sequence shown here is derived from an EMBL/GenBank/DDBJ whole genome shotgun (WGS) entry which is preliminary data.</text>
</comment>
<keyword evidence="2" id="KW-1185">Reference proteome</keyword>
<evidence type="ECO:0000313" key="2">
    <source>
        <dbReference type="Proteomes" id="UP000186878"/>
    </source>
</evidence>
<evidence type="ECO:0008006" key="3">
    <source>
        <dbReference type="Google" id="ProtNLM"/>
    </source>
</evidence>
<dbReference type="OrthoDB" id="7355934at2"/>